<dbReference type="HOGENOM" id="CLU_2573024_0_0_7"/>
<gene>
    <name evidence="1" type="ordered locus">WS1084</name>
</gene>
<accession>Q7MRS5</accession>
<sequence>MVLELMSDPEYQAFERATVGMTQGEKMVAAQSLYRLSELQSQNAKASFPQEQNNGYAKTVNFGDKFARALYLGETGVDIRS</sequence>
<name>Q7MRS5_WOLSU</name>
<protein>
    <submittedName>
        <fullName evidence="1">Uncharacterized protein</fullName>
    </submittedName>
</protein>
<dbReference type="AlphaFoldDB" id="Q7MRS5"/>
<evidence type="ECO:0000313" key="2">
    <source>
        <dbReference type="Proteomes" id="UP000000422"/>
    </source>
</evidence>
<organism evidence="2">
    <name type="scientific">Wolinella succinogenes (strain ATCC 29543 / DSM 1740 / CCUG 13145 / JCM 31913 / LMG 7466 / NCTC 11488 / FDC 602W)</name>
    <name type="common">Vibrio succinogenes</name>
    <dbReference type="NCBI Taxonomy" id="273121"/>
    <lineage>
        <taxon>Bacteria</taxon>
        <taxon>Pseudomonadati</taxon>
        <taxon>Campylobacterota</taxon>
        <taxon>Epsilonproteobacteria</taxon>
        <taxon>Campylobacterales</taxon>
        <taxon>Helicobacteraceae</taxon>
        <taxon>Wolinella</taxon>
    </lineage>
</organism>
<keyword evidence="2" id="KW-1185">Reference proteome</keyword>
<dbReference type="EMBL" id="BX571659">
    <property type="protein sequence ID" value="CAE10180.1"/>
    <property type="molecule type" value="Genomic_DNA"/>
</dbReference>
<dbReference type="KEGG" id="wsu:WS1084"/>
<dbReference type="eggNOG" id="ENOG50316AZ">
    <property type="taxonomic scope" value="Bacteria"/>
</dbReference>
<evidence type="ECO:0000313" key="1">
    <source>
        <dbReference type="EMBL" id="CAE10180.1"/>
    </source>
</evidence>
<reference evidence="1 2" key="1">
    <citation type="journal article" date="2003" name="Proc. Natl. Acad. Sci. U.S.A.">
        <title>Complete genome sequence and analysis of Wolinella succinogenes.</title>
        <authorList>
            <person name="Baar C."/>
            <person name="Eppinger M."/>
            <person name="Raddatz G."/>
            <person name="Simon JM."/>
            <person name="Lanz C."/>
            <person name="Klimmek O."/>
            <person name="Nandakumar R."/>
            <person name="Gross R."/>
            <person name="Rosinus A."/>
            <person name="Keller H."/>
            <person name="Jagtap P."/>
            <person name="Linke B."/>
            <person name="Meyer F."/>
            <person name="Lederer H."/>
            <person name="Schuster S.C."/>
        </authorList>
    </citation>
    <scope>NUCLEOTIDE SEQUENCE [LARGE SCALE GENOMIC DNA]</scope>
    <source>
        <strain evidence="2">ATCC 29543 / DSM 1740 / CCUG 13145 / JCM 31913 / LMG 7466 / NCTC 11488 / FDC 602W</strain>
    </source>
</reference>
<proteinExistence type="predicted"/>
<dbReference type="Proteomes" id="UP000000422">
    <property type="component" value="Chromosome"/>
</dbReference>